<evidence type="ECO:0000313" key="2">
    <source>
        <dbReference type="EMBL" id="OMQ20233.1"/>
    </source>
</evidence>
<feature type="transmembrane region" description="Helical" evidence="1">
    <location>
        <begin position="69"/>
        <end position="87"/>
    </location>
</feature>
<dbReference type="RefSeq" id="WP_076943743.1">
    <property type="nucleotide sequence ID" value="NZ_MOXD01000013.1"/>
</dbReference>
<dbReference type="Proteomes" id="UP000216021">
    <property type="component" value="Unassembled WGS sequence"/>
</dbReference>
<reference evidence="2 3" key="1">
    <citation type="submission" date="2016-11" db="EMBL/GenBank/DDBJ databases">
        <title>Rahnella oryzae sp. nov., isolated from rice root.</title>
        <authorList>
            <person name="Zhang X.-X."/>
            <person name="Zhang J."/>
        </authorList>
    </citation>
    <scope>NUCLEOTIDE SEQUENCE [LARGE SCALE GENOMIC DNA]</scope>
    <source>
        <strain evidence="2 3">J11-6</strain>
    </source>
</reference>
<feature type="transmembrane region" description="Helical" evidence="1">
    <location>
        <begin position="44"/>
        <end position="64"/>
    </location>
</feature>
<feature type="transmembrane region" description="Helical" evidence="1">
    <location>
        <begin position="93"/>
        <end position="114"/>
    </location>
</feature>
<dbReference type="EMBL" id="MOXD01000013">
    <property type="protein sequence ID" value="OMQ20233.1"/>
    <property type="molecule type" value="Genomic_DNA"/>
</dbReference>
<dbReference type="OrthoDB" id="5985578at2"/>
<accession>A0A1S8CEG6</accession>
<evidence type="ECO:0000256" key="1">
    <source>
        <dbReference type="SAM" id="Phobius"/>
    </source>
</evidence>
<dbReference type="STRING" id="2034155.BMI79_18795"/>
<keyword evidence="3" id="KW-1185">Reference proteome</keyword>
<dbReference type="AlphaFoldDB" id="A0A1S8CEG6"/>
<keyword evidence="1" id="KW-1133">Transmembrane helix</keyword>
<comment type="caution">
    <text evidence="2">The sequence shown here is derived from an EMBL/GenBank/DDBJ whole genome shotgun (WGS) entry which is preliminary data.</text>
</comment>
<evidence type="ECO:0000313" key="3">
    <source>
        <dbReference type="Proteomes" id="UP000216021"/>
    </source>
</evidence>
<sequence>MEKVSPLPKLLERSIKNAWQAASLSAVLTLIFAIYPWFDGLKGLASFYNLPYVLISSGLAYGIYRRSRVCAILMLLVFIATKVSAQGPQTNGTIMMTMFLLFFSSGVAGTFLYHRYQRLNHFSKRNFYIITIISLVFSLALLFSASWGLNYLAKNNESSVWNDLENKINSAKEKQPLPLRIDYYTVLQDYYVYQKTLTYKYSVENIELSEIKSSELYKKNLDAFQAFCNEPILVLYDLHVDYVYIKGFDEKIYSYNAKDCKK</sequence>
<feature type="transmembrane region" description="Helical" evidence="1">
    <location>
        <begin position="126"/>
        <end position="149"/>
    </location>
</feature>
<feature type="transmembrane region" description="Helical" evidence="1">
    <location>
        <begin position="21"/>
        <end position="38"/>
    </location>
</feature>
<protein>
    <submittedName>
        <fullName evidence="2">Uncharacterized protein</fullName>
    </submittedName>
</protein>
<keyword evidence="1" id="KW-0472">Membrane</keyword>
<organism evidence="2 3">
    <name type="scientific">Serratia oryzae</name>
    <dbReference type="NCBI Taxonomy" id="2034155"/>
    <lineage>
        <taxon>Bacteria</taxon>
        <taxon>Pseudomonadati</taxon>
        <taxon>Pseudomonadota</taxon>
        <taxon>Gammaproteobacteria</taxon>
        <taxon>Enterobacterales</taxon>
        <taxon>Yersiniaceae</taxon>
        <taxon>Serratia</taxon>
    </lineage>
</organism>
<proteinExistence type="predicted"/>
<gene>
    <name evidence="2" type="ORF">BMI79_18795</name>
</gene>
<name>A0A1S8CEG6_9GAMM</name>
<keyword evidence="1" id="KW-0812">Transmembrane</keyword>